<evidence type="ECO:0000256" key="1">
    <source>
        <dbReference type="SAM" id="Phobius"/>
    </source>
</evidence>
<proteinExistence type="predicted"/>
<dbReference type="EMBL" id="CCRH01000020">
    <property type="protein sequence ID" value="CDZ40319.1"/>
    <property type="molecule type" value="Genomic_DNA"/>
</dbReference>
<keyword evidence="1" id="KW-1133">Transmembrane helix</keyword>
<feature type="transmembrane region" description="Helical" evidence="1">
    <location>
        <begin position="12"/>
        <end position="32"/>
    </location>
</feature>
<name>A0A0T7FZ69_NEOGA</name>
<sequence>MIRNHPRNSCRSTRVLMVLMAMVGMVVALAVLNDNSKNSPARVFIPEDFVLETKS</sequence>
<protein>
    <submittedName>
        <fullName evidence="2">Uncharacterized protein</fullName>
    </submittedName>
</protein>
<evidence type="ECO:0000313" key="2">
    <source>
        <dbReference type="EMBL" id="CDZ40319.1"/>
    </source>
</evidence>
<keyword evidence="1" id="KW-0472">Membrane</keyword>
<dbReference type="AlphaFoldDB" id="A0A0T7FZ69"/>
<gene>
    <name evidence="2" type="ORF">NGAL_HAMBI1145_53330</name>
</gene>
<reference evidence="2 3" key="1">
    <citation type="submission" date="2014-08" db="EMBL/GenBank/DDBJ databases">
        <authorList>
            <person name="Chen Y.-H."/>
        </authorList>
    </citation>
    <scope>NUCLEOTIDE SEQUENCE [LARGE SCALE GENOMIC DNA]</scope>
</reference>
<accession>A0A0T7FZ69</accession>
<dbReference type="Proteomes" id="UP000046176">
    <property type="component" value="Unassembled WGS sequence"/>
</dbReference>
<evidence type="ECO:0000313" key="3">
    <source>
        <dbReference type="Proteomes" id="UP000046176"/>
    </source>
</evidence>
<keyword evidence="1" id="KW-0812">Transmembrane</keyword>
<organism evidence="2 3">
    <name type="scientific">Neorhizobium galegae bv. officinalis</name>
    <dbReference type="NCBI Taxonomy" id="323656"/>
    <lineage>
        <taxon>Bacteria</taxon>
        <taxon>Pseudomonadati</taxon>
        <taxon>Pseudomonadota</taxon>
        <taxon>Alphaproteobacteria</taxon>
        <taxon>Hyphomicrobiales</taxon>
        <taxon>Rhizobiaceae</taxon>
        <taxon>Rhizobium/Agrobacterium group</taxon>
        <taxon>Neorhizobium</taxon>
    </lineage>
</organism>